<dbReference type="Pfam" id="PF00090">
    <property type="entry name" value="TSP_1"/>
    <property type="match status" value="1"/>
</dbReference>
<feature type="region of interest" description="Disordered" evidence="1">
    <location>
        <begin position="295"/>
        <end position="361"/>
    </location>
</feature>
<dbReference type="Proteomes" id="UP000241890">
    <property type="component" value="Unassembled WGS sequence"/>
</dbReference>
<dbReference type="InParanoid" id="A0A2R5H1J6"/>
<proteinExistence type="predicted"/>
<gene>
    <name evidence="2" type="ORF">FCC1311_111762</name>
</gene>
<feature type="compositionally biased region" description="Acidic residues" evidence="1">
    <location>
        <begin position="309"/>
        <end position="321"/>
    </location>
</feature>
<evidence type="ECO:0000256" key="1">
    <source>
        <dbReference type="SAM" id="MobiDB-lite"/>
    </source>
</evidence>
<dbReference type="EMBL" id="BEYU01000236">
    <property type="protein sequence ID" value="GBG34953.1"/>
    <property type="molecule type" value="Genomic_DNA"/>
</dbReference>
<sequence length="361" mass="38610">MAECSTWNGEACACFAANLGRSCSYCAPSMECMDAADVDENCLQAAAKRREAAVACGSEAQDTNLASEPSQLVSASGVPWSGEEVSVDLGTVFAVEYVSVELAQTTTDQNNLDLRLSVWPSTSENAAAVSRPCTSAGTCTWTLPMPVLQNLTLSSGIEGQSVDLQGLIIRLGAFGPVDGGLGYTDVWSECSTGCGNGTQYRPSHCSSPEPAYGGLPCYAPDSETVIVSGNISRTCYETWACGTDWQVVLIVGWWQALLLFVFVSRKIFQAIRDRRQSALAAAKLRRRRFSSDFDDIGGPIGSDGRVANGDDDDNDDDDNDGDVNGGHSRVPNARETTDPERNYRVQRNVEGEEAGEHLTLA</sequence>
<dbReference type="SUPFAM" id="SSF82895">
    <property type="entry name" value="TSP-1 type 1 repeat"/>
    <property type="match status" value="1"/>
</dbReference>
<dbReference type="AlphaFoldDB" id="A0A2R5H1J6"/>
<dbReference type="InterPro" id="IPR000884">
    <property type="entry name" value="TSP1_rpt"/>
</dbReference>
<organism evidence="2 3">
    <name type="scientific">Hondaea fermentalgiana</name>
    <dbReference type="NCBI Taxonomy" id="2315210"/>
    <lineage>
        <taxon>Eukaryota</taxon>
        <taxon>Sar</taxon>
        <taxon>Stramenopiles</taxon>
        <taxon>Bigyra</taxon>
        <taxon>Labyrinthulomycetes</taxon>
        <taxon>Thraustochytrida</taxon>
        <taxon>Thraustochytriidae</taxon>
        <taxon>Hondaea</taxon>
    </lineage>
</organism>
<dbReference type="PROSITE" id="PS50092">
    <property type="entry name" value="TSP1"/>
    <property type="match status" value="1"/>
</dbReference>
<evidence type="ECO:0000313" key="3">
    <source>
        <dbReference type="Proteomes" id="UP000241890"/>
    </source>
</evidence>
<name>A0A2R5H1J6_9STRA</name>
<feature type="compositionally biased region" description="Basic and acidic residues" evidence="1">
    <location>
        <begin position="335"/>
        <end position="361"/>
    </location>
</feature>
<dbReference type="Gene3D" id="2.20.100.10">
    <property type="entry name" value="Thrombospondin type-1 (TSP1) repeat"/>
    <property type="match status" value="1"/>
</dbReference>
<evidence type="ECO:0000313" key="2">
    <source>
        <dbReference type="EMBL" id="GBG34953.1"/>
    </source>
</evidence>
<protein>
    <submittedName>
        <fullName evidence="2">Thrombospondin-1</fullName>
    </submittedName>
</protein>
<reference evidence="2 3" key="1">
    <citation type="submission" date="2017-12" db="EMBL/GenBank/DDBJ databases">
        <title>Sequencing, de novo assembly and annotation of complete genome of a new Thraustochytrid species, strain FCC1311.</title>
        <authorList>
            <person name="Sedici K."/>
            <person name="Godart F."/>
            <person name="Aiese Cigliano R."/>
            <person name="Sanseverino W."/>
            <person name="Barakat M."/>
            <person name="Ortet P."/>
            <person name="Marechal E."/>
            <person name="Cagnac O."/>
            <person name="Amato A."/>
        </authorList>
    </citation>
    <scope>NUCLEOTIDE SEQUENCE [LARGE SCALE GENOMIC DNA]</scope>
</reference>
<accession>A0A2R5H1J6</accession>
<dbReference type="OrthoDB" id="446173at2759"/>
<comment type="caution">
    <text evidence="2">The sequence shown here is derived from an EMBL/GenBank/DDBJ whole genome shotgun (WGS) entry which is preliminary data.</text>
</comment>
<keyword evidence="3" id="KW-1185">Reference proteome</keyword>
<dbReference type="InterPro" id="IPR036383">
    <property type="entry name" value="TSP1_rpt_sf"/>
</dbReference>